<name>A0A1W6STK1_9PROT</name>
<dbReference type="InterPro" id="IPR036249">
    <property type="entry name" value="Thioredoxin-like_sf"/>
</dbReference>
<keyword evidence="2" id="KW-1185">Reference proteome</keyword>
<dbReference type="KEGG" id="nlc:EBAPG3_011545"/>
<accession>A0A1W6STK1</accession>
<dbReference type="InterPro" id="IPR008554">
    <property type="entry name" value="Glutaredoxin-like"/>
</dbReference>
<dbReference type="SUPFAM" id="SSF52833">
    <property type="entry name" value="Thioredoxin-like"/>
    <property type="match status" value="1"/>
</dbReference>
<proteinExistence type="predicted"/>
<evidence type="ECO:0000313" key="1">
    <source>
        <dbReference type="EMBL" id="ARO89116.1"/>
    </source>
</evidence>
<dbReference type="Gene3D" id="3.40.30.10">
    <property type="entry name" value="Glutaredoxin"/>
    <property type="match status" value="1"/>
</dbReference>
<dbReference type="Pfam" id="PF05768">
    <property type="entry name" value="Glrx-like"/>
    <property type="match status" value="1"/>
</dbReference>
<dbReference type="AlphaFoldDB" id="A0A1W6STK1"/>
<evidence type="ECO:0000313" key="2">
    <source>
        <dbReference type="Proteomes" id="UP000012179"/>
    </source>
</evidence>
<gene>
    <name evidence="1" type="ORF">EBAPG3_011545</name>
</gene>
<protein>
    <submittedName>
        <fullName evidence="1">Thioredoxin family protein</fullName>
    </submittedName>
</protein>
<reference evidence="1 2" key="1">
    <citation type="journal article" date="2015" name="Int. J. Syst. Evol. Microbiol.">
        <title>Nitrosospira lacus sp. nov., a psychrotolerant, ammonia-oxidizing bacterium from sandy lake sediment.</title>
        <authorList>
            <person name="Urakawa H."/>
            <person name="Garcia J.C."/>
            <person name="Nielsen J.L."/>
            <person name="Le V.Q."/>
            <person name="Kozlowski J.A."/>
            <person name="Stein L.Y."/>
            <person name="Lim C.K."/>
            <person name="Pommerening-Roser A."/>
            <person name="Martens-Habbena W."/>
            <person name="Stahl D.A."/>
            <person name="Klotz M.G."/>
        </authorList>
    </citation>
    <scope>NUCLEOTIDE SEQUENCE [LARGE SCALE GENOMIC DNA]</scope>
    <source>
        <strain evidence="1 2">APG3</strain>
    </source>
</reference>
<sequence length="86" mass="9665">MPAPDPVELTVYGREHCHLCHDMIAALQKLQARLSFHLKVVDVDSDADLKSRYGERVPVLVSGGQEICHYHFDPVALARIFPQITV</sequence>
<dbReference type="EMBL" id="CP021106">
    <property type="protein sequence ID" value="ARO89116.1"/>
    <property type="molecule type" value="Genomic_DNA"/>
</dbReference>
<dbReference type="Proteomes" id="UP000012179">
    <property type="component" value="Chromosome"/>
</dbReference>
<dbReference type="eggNOG" id="COG0526">
    <property type="taxonomic scope" value="Bacteria"/>
</dbReference>
<organism evidence="1 2">
    <name type="scientific">Nitrosospira lacus</name>
    <dbReference type="NCBI Taxonomy" id="1288494"/>
    <lineage>
        <taxon>Bacteria</taxon>
        <taxon>Pseudomonadati</taxon>
        <taxon>Pseudomonadota</taxon>
        <taxon>Betaproteobacteria</taxon>
        <taxon>Nitrosomonadales</taxon>
        <taxon>Nitrosomonadaceae</taxon>
        <taxon>Nitrosospira</taxon>
    </lineage>
</organism>